<dbReference type="InterPro" id="IPR049730">
    <property type="entry name" value="SNF2/RAD54-like_C"/>
</dbReference>
<keyword evidence="5" id="KW-1185">Reference proteome</keyword>
<evidence type="ECO:0000313" key="5">
    <source>
        <dbReference type="Proteomes" id="UP000617402"/>
    </source>
</evidence>
<dbReference type="PANTHER" id="PTHR10799">
    <property type="entry name" value="SNF2/RAD54 HELICASE FAMILY"/>
    <property type="match status" value="1"/>
</dbReference>
<dbReference type="PROSITE" id="PS51194">
    <property type="entry name" value="HELICASE_CTER"/>
    <property type="match status" value="1"/>
</dbReference>
<comment type="caution">
    <text evidence="4">The sequence shown here is derived from an EMBL/GenBank/DDBJ whole genome shotgun (WGS) entry which is preliminary data.</text>
</comment>
<evidence type="ECO:0000259" key="3">
    <source>
        <dbReference type="PROSITE" id="PS51194"/>
    </source>
</evidence>
<evidence type="ECO:0000256" key="1">
    <source>
        <dbReference type="ARBA" id="ARBA00022801"/>
    </source>
</evidence>
<evidence type="ECO:0000313" key="4">
    <source>
        <dbReference type="EMBL" id="MBC9784723.1"/>
    </source>
</evidence>
<feature type="domain" description="Helicase C-terminal" evidence="3">
    <location>
        <begin position="811"/>
        <end position="975"/>
    </location>
</feature>
<evidence type="ECO:0000259" key="2">
    <source>
        <dbReference type="PROSITE" id="PS51192"/>
    </source>
</evidence>
<dbReference type="InterPro" id="IPR022138">
    <property type="entry name" value="DUF3670"/>
</dbReference>
<dbReference type="Pfam" id="PF12419">
    <property type="entry name" value="DUF3670"/>
    <property type="match status" value="1"/>
</dbReference>
<keyword evidence="4" id="KW-0547">Nucleotide-binding</keyword>
<dbReference type="SMART" id="SM00487">
    <property type="entry name" value="DEXDc"/>
    <property type="match status" value="1"/>
</dbReference>
<dbReference type="Pfam" id="PF00176">
    <property type="entry name" value="SNF2-rel_dom"/>
    <property type="match status" value="1"/>
</dbReference>
<dbReference type="RefSeq" id="WP_188039961.1">
    <property type="nucleotide sequence ID" value="NZ_JACVHF010000008.1"/>
</dbReference>
<keyword evidence="4" id="KW-0347">Helicase</keyword>
<dbReference type="PROSITE" id="PS51192">
    <property type="entry name" value="HELICASE_ATP_BIND_1"/>
    <property type="match status" value="1"/>
</dbReference>
<dbReference type="InterPro" id="IPR000330">
    <property type="entry name" value="SNF2_N"/>
</dbReference>
<keyword evidence="1" id="KW-0378">Hydrolase</keyword>
<name>A0ABR7T1R3_HELCL</name>
<dbReference type="CDD" id="cd18793">
    <property type="entry name" value="SF2_C_SNF"/>
    <property type="match status" value="1"/>
</dbReference>
<dbReference type="InterPro" id="IPR014001">
    <property type="entry name" value="Helicase_ATP-bd"/>
</dbReference>
<sequence>MTVLRLQIKGKWIPDRGFFLWSPRTERLGNDAWEHMRECNFRLFSQHGSSFYGSFTDVVEDIDGTVGILVPSFMALDLFADPPGNDFVTFDWSEEIKTLHLLAPKIRTALIEERFSPDFEQWCDGKQGWKLEKGLSKTDFPPYVPEWISLIVDAYVRDNTKLRGRWEKIVQSSPLLQPDSLRRIPFADEREWLETIGWISDDTPFQVGLRLAEPEEAKAAESGLNHWSLQVILQDKEDPNRVFEIDSESLFQGNLPVEKDWTFTADGERGYDSIELAHIPPNWQPFGERIARSVSKWLTLLPWLQPELTEEQAWEFLSDGSLRLAEAGVTVFLPRWWEEIRRTKGRLKMATRSSVGSAAETMFGMQQIVQFDWKMALGDVELSEEEFRQAVSTNRRLLHVRGKWIQLDPEFVQQALKLMRQKRTGLSLADILKFHLLSGDGDADATELTDEMLKAGGVQRGHEFEKGNSATEDSLRLEVELNGQLAVLVKQLSQINEAPVFQEPPGFQGVLRPYQRLGFSWLYFLRRFGLGGCLADDMGLGKTIQWIAYLLHVKSREKELRPSLLICPTSVIGNWQKELSAFAPEITLYLHYGPQRPRGDAFTKAIEGSDLIVTSYNLAQIDEAELTSTTWDCICLDEAQNIKNVYTKQSMAVRKLTGRHRVALTGTPMENRLTELWSIMDFLNPGYLGTLTEFSRRFVGVIERRRESSEIGQIQQLIRPFLLRRVKKDPAIELDLPEKQEMKEYVPLTLEQASLYDSVIQEVFERLEKEEGMARRGVILAALTRLKQVCDHPALILKEKKPTDFRTRSNKADRLLEMVEELRQEGDRCLIFTQYVEMGHLLRAFLQEELGEPVEFLHGGTPRSQRDEMIDRFQDTRLTGEKACSIMVLSLRAGGLGLNLTAANHVFHFDRWWNPAVENQATDRVYRIGQQQKVQVHKFISLGTMEERIDEMIERKQGLSDSIVGNGEAWITELSTAELREIFALRREWVGRE</sequence>
<protein>
    <submittedName>
        <fullName evidence="4">DEAD/DEAH box helicase</fullName>
    </submittedName>
</protein>
<dbReference type="Gene3D" id="3.40.50.10810">
    <property type="entry name" value="Tandem AAA-ATPase domain"/>
    <property type="match status" value="1"/>
</dbReference>
<dbReference type="InterPro" id="IPR001650">
    <property type="entry name" value="Helicase_C-like"/>
</dbReference>
<proteinExistence type="predicted"/>
<dbReference type="GO" id="GO:0004386">
    <property type="term" value="F:helicase activity"/>
    <property type="evidence" value="ECO:0007669"/>
    <property type="project" value="UniProtKB-KW"/>
</dbReference>
<feature type="domain" description="Helicase ATP-binding" evidence="2">
    <location>
        <begin position="523"/>
        <end position="686"/>
    </location>
</feature>
<dbReference type="SUPFAM" id="SSF52540">
    <property type="entry name" value="P-loop containing nucleoside triphosphate hydrolases"/>
    <property type="match status" value="2"/>
</dbReference>
<organism evidence="4 5">
    <name type="scientific">Heliobacterium chlorum</name>
    <dbReference type="NCBI Taxonomy" id="2698"/>
    <lineage>
        <taxon>Bacteria</taxon>
        <taxon>Bacillati</taxon>
        <taxon>Bacillota</taxon>
        <taxon>Clostridia</taxon>
        <taxon>Eubacteriales</taxon>
        <taxon>Heliobacteriaceae</taxon>
        <taxon>Heliobacterium</taxon>
    </lineage>
</organism>
<gene>
    <name evidence="4" type="ORF">H1S01_09395</name>
</gene>
<dbReference type="Pfam" id="PF00271">
    <property type="entry name" value="Helicase_C"/>
    <property type="match status" value="1"/>
</dbReference>
<dbReference type="Gene3D" id="3.40.50.300">
    <property type="entry name" value="P-loop containing nucleotide triphosphate hydrolases"/>
    <property type="match status" value="1"/>
</dbReference>
<accession>A0ABR7T1R3</accession>
<dbReference type="SMART" id="SM00490">
    <property type="entry name" value="HELICc"/>
    <property type="match status" value="1"/>
</dbReference>
<dbReference type="InterPro" id="IPR038718">
    <property type="entry name" value="SNF2-like_sf"/>
</dbReference>
<dbReference type="EMBL" id="JACVHF010000008">
    <property type="protein sequence ID" value="MBC9784723.1"/>
    <property type="molecule type" value="Genomic_DNA"/>
</dbReference>
<reference evidence="4 5" key="1">
    <citation type="submission" date="2020-07" db="EMBL/GenBank/DDBJ databases">
        <title>Draft whole-genome sequence of Heliobacterium chlorum DSM 3682, type strain.</title>
        <authorList>
            <person name="Kyndt J.A."/>
            <person name="Meyer T.E."/>
            <person name="Imhoff J.F."/>
        </authorList>
    </citation>
    <scope>NUCLEOTIDE SEQUENCE [LARGE SCALE GENOMIC DNA]</scope>
    <source>
        <strain evidence="4 5">DSM 3682</strain>
    </source>
</reference>
<dbReference type="InterPro" id="IPR027417">
    <property type="entry name" value="P-loop_NTPase"/>
</dbReference>
<keyword evidence="4" id="KW-0067">ATP-binding</keyword>
<dbReference type="Proteomes" id="UP000617402">
    <property type="component" value="Unassembled WGS sequence"/>
</dbReference>
<dbReference type="CDD" id="cd18012">
    <property type="entry name" value="DEXQc_arch_SWI2_SNF2"/>
    <property type="match status" value="1"/>
</dbReference>